<dbReference type="InterPro" id="IPR036291">
    <property type="entry name" value="NAD(P)-bd_dom_sf"/>
</dbReference>
<dbReference type="GO" id="GO:0003942">
    <property type="term" value="F:N-acetyl-gamma-glutamyl-phosphate reductase activity"/>
    <property type="evidence" value="ECO:0007669"/>
    <property type="project" value="EnsemblFungi"/>
</dbReference>
<dbReference type="InterPro" id="IPR001048">
    <property type="entry name" value="Asp/Glu/Uridylate_kinase"/>
</dbReference>
<dbReference type="Gene3D" id="3.40.50.720">
    <property type="entry name" value="NAD(P)-binding Rossmann-like Domain"/>
    <property type="match status" value="1"/>
</dbReference>
<evidence type="ECO:0000256" key="1">
    <source>
        <dbReference type="ARBA" id="ARBA00004828"/>
    </source>
</evidence>
<dbReference type="PANTHER" id="PTHR23342:SF0">
    <property type="entry name" value="N-ACETYLGLUTAMATE SYNTHASE, MITOCHONDRIAL"/>
    <property type="match status" value="1"/>
</dbReference>
<dbReference type="AlphaFoldDB" id="D5G7N7"/>
<dbReference type="GO" id="GO:0005524">
    <property type="term" value="F:ATP binding"/>
    <property type="evidence" value="ECO:0007669"/>
    <property type="project" value="UniProtKB-KW"/>
</dbReference>
<evidence type="ECO:0000256" key="4">
    <source>
        <dbReference type="ARBA" id="ARBA00022679"/>
    </source>
</evidence>
<protein>
    <submittedName>
        <fullName evidence="9">(Perigord truffle) hypothetical protein</fullName>
    </submittedName>
</protein>
<evidence type="ECO:0000256" key="5">
    <source>
        <dbReference type="ARBA" id="ARBA00022741"/>
    </source>
</evidence>
<dbReference type="OMA" id="KATICDS"/>
<keyword evidence="2" id="KW-0055">Arginine biosynthesis</keyword>
<keyword evidence="6" id="KW-0418">Kinase</keyword>
<dbReference type="EMBL" id="FN430031">
    <property type="protein sequence ID" value="CAZ80530.1"/>
    <property type="molecule type" value="Genomic_DNA"/>
</dbReference>
<dbReference type="STRING" id="656061.D5G7N7"/>
<dbReference type="InterPro" id="IPR006855">
    <property type="entry name" value="Vertebrate-like_GNAT_dom"/>
</dbReference>
<comment type="pathway">
    <text evidence="1">Amino-acid biosynthesis; L-arginine biosynthesis; N(2)-acetyl-L-ornithine from L-glutamate: step 2/4.</text>
</comment>
<evidence type="ECO:0000313" key="9">
    <source>
        <dbReference type="EMBL" id="CAZ80530.1"/>
    </source>
</evidence>
<accession>D5G7N7</accession>
<evidence type="ECO:0000313" key="10">
    <source>
        <dbReference type="Proteomes" id="UP000006911"/>
    </source>
</evidence>
<sequence length="655" mass="71678">MLSGLRNSSRRSVRLPTFRNLRVIRPAAPIPSSSSTCPLRITASSYATTSLSPSPLSTRSTVIQLLNNIGSKREVEQYLSHFTSVQSQQFAVIKVGGAIITEHLDSLSNSLSFLNHVGLFPVVVHGAGPQLNKMLEAAGVEPQFEDGIRVTDGKTLALARQLFLDENLKLVEALEKLGVRARPITGGVFQADYLDRKKYDLVGKITSVDKRPIEAAIKAGCLPILTSTAETAEGQLLNVNADIAAGELARALQPLKIVYLSEKGGLFNGETNEKISTINLDEEYAGLMEQWWCRFGTRLKIKEIKELLDGLPRTSSVAIIATEDLQKELFTDTGAGTLIRRGNKLTAMSSIEGFEDRTRLEEVLGREKNDVSEYLSFLQTTKFKAYADEPLEVLAIVLPSESTNEPARLDFFSSTKAGWLGNVADNVFNLIKKEYPRLVWSVRQGDGQLGWHFDKSQGSFNHGGQVHFWYGYEGPEEVKSLIGGFLADAGSRESGKSEGAVTGVKQQVRGFASTNPNPPLGSSNATNNKPSKVALIGARGYTGQALITLINSHPHFDLTHVSSRELAGKKLEGYTKDGKEIVYQNLGVEDIRRMEENGEVDCWVMALPNGVCKPFVDAVEDVGKGKSVIVDLSADFRFDSKWTYGLPGILCPERP</sequence>
<dbReference type="InterPro" id="IPR036393">
    <property type="entry name" value="AceGlu_kinase-like_sf"/>
</dbReference>
<dbReference type="PROSITE" id="PS51731">
    <property type="entry name" value="GNAT_NAGS"/>
    <property type="match status" value="1"/>
</dbReference>
<dbReference type="HOGENOM" id="CLU_006384_4_0_1"/>
<dbReference type="InterPro" id="IPR041734">
    <property type="entry name" value="NAGK-fArgBP"/>
</dbReference>
<dbReference type="Gene3D" id="3.40.630.30">
    <property type="match status" value="1"/>
</dbReference>
<evidence type="ECO:0000259" key="8">
    <source>
        <dbReference type="PROSITE" id="PS51731"/>
    </source>
</evidence>
<dbReference type="CDD" id="cd24149">
    <property type="entry name" value="AGPR_N_ARG5_6_like"/>
    <property type="match status" value="1"/>
</dbReference>
<dbReference type="Pfam" id="PF00696">
    <property type="entry name" value="AA_kinase"/>
    <property type="match status" value="1"/>
</dbReference>
<dbReference type="GO" id="GO:0006355">
    <property type="term" value="P:regulation of DNA-templated transcription"/>
    <property type="evidence" value="ECO:0007669"/>
    <property type="project" value="EnsemblFungi"/>
</dbReference>
<dbReference type="InterPro" id="IPR004662">
    <property type="entry name" value="AcgluKinase_fam"/>
</dbReference>
<dbReference type="Pfam" id="PF04768">
    <property type="entry name" value="NAT"/>
    <property type="match status" value="1"/>
</dbReference>
<dbReference type="Pfam" id="PF01118">
    <property type="entry name" value="Semialdhyde_dh"/>
    <property type="match status" value="1"/>
</dbReference>
<evidence type="ECO:0000256" key="6">
    <source>
        <dbReference type="ARBA" id="ARBA00022777"/>
    </source>
</evidence>
<dbReference type="RefSeq" id="XP_002836339.1">
    <property type="nucleotide sequence ID" value="XM_002836293.1"/>
</dbReference>
<dbReference type="Gene3D" id="3.40.1160.10">
    <property type="entry name" value="Acetylglutamate kinase-like"/>
    <property type="match status" value="1"/>
</dbReference>
<dbReference type="GO" id="GO:0003991">
    <property type="term" value="F:acetylglutamate kinase activity"/>
    <property type="evidence" value="ECO:0007669"/>
    <property type="project" value="EnsemblFungi"/>
</dbReference>
<dbReference type="FunCoup" id="D5G7N7">
    <property type="interactions" value="102"/>
</dbReference>
<keyword evidence="3" id="KW-0028">Amino-acid biosynthesis</keyword>
<dbReference type="InParanoid" id="D5G7N7"/>
<dbReference type="SUPFAM" id="SSF53633">
    <property type="entry name" value="Carbamate kinase-like"/>
    <property type="match status" value="1"/>
</dbReference>
<dbReference type="Proteomes" id="UP000006911">
    <property type="component" value="Unassembled WGS sequence"/>
</dbReference>
<dbReference type="UniPathway" id="UPA00068">
    <property type="reaction ID" value="UER00107"/>
</dbReference>
<dbReference type="FunFam" id="3.40.630.30:FF:000029">
    <property type="entry name" value="Bifunctional acetylglutamate kinase/N-acetyl-gamma-glutamyl-phosphate reductase"/>
    <property type="match status" value="1"/>
</dbReference>
<keyword evidence="4" id="KW-0808">Transferase</keyword>
<name>D5G7N7_TUBMM</name>
<dbReference type="KEGG" id="tml:GSTUM_00004655001"/>
<dbReference type="SUPFAM" id="SSF51735">
    <property type="entry name" value="NAD(P)-binding Rossmann-fold domains"/>
    <property type="match status" value="1"/>
</dbReference>
<dbReference type="eggNOG" id="KOG2436">
    <property type="taxonomic scope" value="Eukaryota"/>
</dbReference>
<dbReference type="CDD" id="cd04252">
    <property type="entry name" value="AAK_NAGK-fArgBP"/>
    <property type="match status" value="1"/>
</dbReference>
<gene>
    <name evidence="9" type="ORF">GSTUM_00004655001</name>
</gene>
<reference evidence="9 10" key="1">
    <citation type="journal article" date="2010" name="Nature">
        <title>Perigord black truffle genome uncovers evolutionary origins and mechanisms of symbiosis.</title>
        <authorList>
            <person name="Martin F."/>
            <person name="Kohler A."/>
            <person name="Murat C."/>
            <person name="Balestrini R."/>
            <person name="Coutinho P.M."/>
            <person name="Jaillon O."/>
            <person name="Montanini B."/>
            <person name="Morin E."/>
            <person name="Noel B."/>
            <person name="Percudani R."/>
            <person name="Porcel B."/>
            <person name="Rubini A."/>
            <person name="Amicucci A."/>
            <person name="Amselem J."/>
            <person name="Anthouard V."/>
            <person name="Arcioni S."/>
            <person name="Artiguenave F."/>
            <person name="Aury J.M."/>
            <person name="Ballario P."/>
            <person name="Bolchi A."/>
            <person name="Brenna A."/>
            <person name="Brun A."/>
            <person name="Buee M."/>
            <person name="Cantarel B."/>
            <person name="Chevalier G."/>
            <person name="Couloux A."/>
            <person name="Da Silva C."/>
            <person name="Denoeud F."/>
            <person name="Duplessis S."/>
            <person name="Ghignone S."/>
            <person name="Hilselberger B."/>
            <person name="Iotti M."/>
            <person name="Marcais B."/>
            <person name="Mello A."/>
            <person name="Miranda M."/>
            <person name="Pacioni G."/>
            <person name="Quesneville H."/>
            <person name="Riccioni C."/>
            <person name="Ruotolo R."/>
            <person name="Splivallo R."/>
            <person name="Stocchi V."/>
            <person name="Tisserant E."/>
            <person name="Viscomi A.R."/>
            <person name="Zambonelli A."/>
            <person name="Zampieri E."/>
            <person name="Henrissat B."/>
            <person name="Lebrun M.H."/>
            <person name="Paolocci F."/>
            <person name="Bonfante P."/>
            <person name="Ottonello S."/>
            <person name="Wincker P."/>
        </authorList>
    </citation>
    <scope>NUCLEOTIDE SEQUENCE [LARGE SCALE GENOMIC DNA]</scope>
    <source>
        <strain evidence="9 10">Mel28</strain>
    </source>
</reference>
<evidence type="ECO:0000256" key="7">
    <source>
        <dbReference type="ARBA" id="ARBA00022840"/>
    </source>
</evidence>
<keyword evidence="5" id="KW-0547">Nucleotide-binding</keyword>
<dbReference type="CDD" id="cd04263">
    <property type="entry name" value="DUF619-NAGK-FABP"/>
    <property type="match status" value="1"/>
</dbReference>
<dbReference type="PANTHER" id="PTHR23342">
    <property type="entry name" value="N-ACETYLGLUTAMATE SYNTHASE"/>
    <property type="match status" value="1"/>
</dbReference>
<keyword evidence="10" id="KW-1185">Reference proteome</keyword>
<feature type="domain" description="N-acetyltransferase" evidence="8">
    <location>
        <begin position="340"/>
        <end position="493"/>
    </location>
</feature>
<organism evidence="9 10">
    <name type="scientific">Tuber melanosporum (strain Mel28)</name>
    <name type="common">Perigord black truffle</name>
    <dbReference type="NCBI Taxonomy" id="656061"/>
    <lineage>
        <taxon>Eukaryota</taxon>
        <taxon>Fungi</taxon>
        <taxon>Dikarya</taxon>
        <taxon>Ascomycota</taxon>
        <taxon>Pezizomycotina</taxon>
        <taxon>Pezizomycetes</taxon>
        <taxon>Pezizales</taxon>
        <taxon>Tuberaceae</taxon>
        <taxon>Tuber</taxon>
    </lineage>
</organism>
<dbReference type="FunFam" id="3.40.1160.10:FF:000011">
    <property type="entry name" value="N-acetyl-gamma-glutamyl-phosphate reductase, variant"/>
    <property type="match status" value="1"/>
</dbReference>
<proteinExistence type="predicted"/>
<dbReference type="eggNOG" id="KOG4354">
    <property type="taxonomic scope" value="Eukaryota"/>
</dbReference>
<evidence type="ECO:0000256" key="2">
    <source>
        <dbReference type="ARBA" id="ARBA00022571"/>
    </source>
</evidence>
<keyword evidence="7" id="KW-0067">ATP-binding</keyword>
<dbReference type="GeneID" id="9187009"/>
<dbReference type="SMART" id="SM00859">
    <property type="entry name" value="Semialdhyde_dh"/>
    <property type="match status" value="1"/>
</dbReference>
<dbReference type="GO" id="GO:0042450">
    <property type="term" value="P:L-arginine biosynthetic process via ornithine"/>
    <property type="evidence" value="ECO:0007669"/>
    <property type="project" value="EnsemblFungi"/>
</dbReference>
<dbReference type="GO" id="GO:0005759">
    <property type="term" value="C:mitochondrial matrix"/>
    <property type="evidence" value="ECO:0007669"/>
    <property type="project" value="EnsemblFungi"/>
</dbReference>
<dbReference type="InterPro" id="IPR000534">
    <property type="entry name" value="Semialdehyde_DH_NAD-bd"/>
</dbReference>
<evidence type="ECO:0000256" key="3">
    <source>
        <dbReference type="ARBA" id="ARBA00022605"/>
    </source>
</evidence>
<dbReference type="GO" id="GO:0051287">
    <property type="term" value="F:NAD binding"/>
    <property type="evidence" value="ECO:0007669"/>
    <property type="project" value="InterPro"/>
</dbReference>
<dbReference type="NCBIfam" id="TIGR00761">
    <property type="entry name" value="argB"/>
    <property type="match status" value="1"/>
</dbReference>